<evidence type="ECO:0000313" key="2">
    <source>
        <dbReference type="EMBL" id="MFD0684606.1"/>
    </source>
</evidence>
<accession>A0ABW2XDS6</accession>
<name>A0ABW2XDS6_9ACTN</name>
<dbReference type="SUPFAM" id="SSF53098">
    <property type="entry name" value="Ribonuclease H-like"/>
    <property type="match status" value="1"/>
</dbReference>
<gene>
    <name evidence="2" type="ORF">ACFQZM_08875</name>
</gene>
<evidence type="ECO:0000259" key="1">
    <source>
        <dbReference type="Pfam" id="PF13683"/>
    </source>
</evidence>
<protein>
    <submittedName>
        <fullName evidence="2">Integrase core domain-containing protein</fullName>
    </submittedName>
</protein>
<sequence>MFVAVLADAGIRVVLTGVRMPRMNAVMERWVQTCRRELLDRMLIWNHRHLLHALCEFETFYNEHRAHQGIANARP</sequence>
<dbReference type="InterPro" id="IPR036397">
    <property type="entry name" value="RNaseH_sf"/>
</dbReference>
<dbReference type="Gene3D" id="3.30.420.10">
    <property type="entry name" value="Ribonuclease H-like superfamily/Ribonuclease H"/>
    <property type="match status" value="1"/>
</dbReference>
<dbReference type="Proteomes" id="UP001597063">
    <property type="component" value="Unassembled WGS sequence"/>
</dbReference>
<keyword evidence="3" id="KW-1185">Reference proteome</keyword>
<organism evidence="2 3">
    <name type="scientific">Actinomadura fibrosa</name>
    <dbReference type="NCBI Taxonomy" id="111802"/>
    <lineage>
        <taxon>Bacteria</taxon>
        <taxon>Bacillati</taxon>
        <taxon>Actinomycetota</taxon>
        <taxon>Actinomycetes</taxon>
        <taxon>Streptosporangiales</taxon>
        <taxon>Thermomonosporaceae</taxon>
        <taxon>Actinomadura</taxon>
    </lineage>
</organism>
<feature type="domain" description="Integrase catalytic" evidence="1">
    <location>
        <begin position="10"/>
        <end position="75"/>
    </location>
</feature>
<proteinExistence type="predicted"/>
<dbReference type="InterPro" id="IPR012337">
    <property type="entry name" value="RNaseH-like_sf"/>
</dbReference>
<dbReference type="Pfam" id="PF13683">
    <property type="entry name" value="rve_3"/>
    <property type="match status" value="1"/>
</dbReference>
<reference evidence="3" key="1">
    <citation type="journal article" date="2019" name="Int. J. Syst. Evol. Microbiol.">
        <title>The Global Catalogue of Microorganisms (GCM) 10K type strain sequencing project: providing services to taxonomists for standard genome sequencing and annotation.</title>
        <authorList>
            <consortium name="The Broad Institute Genomics Platform"/>
            <consortium name="The Broad Institute Genome Sequencing Center for Infectious Disease"/>
            <person name="Wu L."/>
            <person name="Ma J."/>
        </authorList>
    </citation>
    <scope>NUCLEOTIDE SEQUENCE [LARGE SCALE GENOMIC DNA]</scope>
    <source>
        <strain evidence="3">JCM 9371</strain>
    </source>
</reference>
<dbReference type="InterPro" id="IPR001584">
    <property type="entry name" value="Integrase_cat-core"/>
</dbReference>
<dbReference type="RefSeq" id="WP_207399593.1">
    <property type="nucleotide sequence ID" value="NZ_CAACUY010000018.1"/>
</dbReference>
<dbReference type="EMBL" id="JBHTGP010000003">
    <property type="protein sequence ID" value="MFD0684606.1"/>
    <property type="molecule type" value="Genomic_DNA"/>
</dbReference>
<comment type="caution">
    <text evidence="2">The sequence shown here is derived from an EMBL/GenBank/DDBJ whole genome shotgun (WGS) entry which is preliminary data.</text>
</comment>
<evidence type="ECO:0000313" key="3">
    <source>
        <dbReference type="Proteomes" id="UP001597063"/>
    </source>
</evidence>